<comment type="caution">
    <text evidence="3">Lacks conserved residue(s) required for the propagation of feature annotation.</text>
</comment>
<evidence type="ECO:0000256" key="5">
    <source>
        <dbReference type="SAM" id="SignalP"/>
    </source>
</evidence>
<dbReference type="SUPFAM" id="SSF57184">
    <property type="entry name" value="Growth factor receptor domain"/>
    <property type="match status" value="1"/>
</dbReference>
<dbReference type="SMART" id="SM00261">
    <property type="entry name" value="FU"/>
    <property type="match status" value="2"/>
</dbReference>
<keyword evidence="1 3" id="KW-0245">EGF-like domain</keyword>
<dbReference type="Gene3D" id="2.10.220.10">
    <property type="entry name" value="Hormone Receptor, Insulin-like Growth Factor Receptor 1, Chain A, domain 2"/>
    <property type="match status" value="1"/>
</dbReference>
<evidence type="ECO:0000256" key="3">
    <source>
        <dbReference type="PROSITE-ProRule" id="PRU00076"/>
    </source>
</evidence>
<keyword evidence="4" id="KW-0472">Membrane</keyword>
<feature type="transmembrane region" description="Helical" evidence="4">
    <location>
        <begin position="314"/>
        <end position="333"/>
    </location>
</feature>
<keyword evidence="8" id="KW-1185">Reference proteome</keyword>
<evidence type="ECO:0000313" key="8">
    <source>
        <dbReference type="Proteomes" id="UP000325440"/>
    </source>
</evidence>
<keyword evidence="4" id="KW-1133">Transmembrane helix</keyword>
<feature type="domain" description="EGF-like" evidence="6">
    <location>
        <begin position="128"/>
        <end position="169"/>
    </location>
</feature>
<keyword evidence="2 3" id="KW-1015">Disulfide bond</keyword>
<keyword evidence="5" id="KW-0732">Signal</keyword>
<feature type="chain" id="PRO_5023084885" evidence="5">
    <location>
        <begin position="16"/>
        <end position="339"/>
    </location>
</feature>
<evidence type="ECO:0000256" key="1">
    <source>
        <dbReference type="ARBA" id="ARBA00022536"/>
    </source>
</evidence>
<evidence type="ECO:0000313" key="7">
    <source>
        <dbReference type="EMBL" id="VVC29483.1"/>
    </source>
</evidence>
<protein>
    <submittedName>
        <fullName evidence="7">Laminin EGF domain,EGF-like calcium-binding, conserved site,EGF-like, conserved site,EGF-like</fullName>
    </submittedName>
</protein>
<organism evidence="7 8">
    <name type="scientific">Cinara cedri</name>
    <dbReference type="NCBI Taxonomy" id="506608"/>
    <lineage>
        <taxon>Eukaryota</taxon>
        <taxon>Metazoa</taxon>
        <taxon>Ecdysozoa</taxon>
        <taxon>Arthropoda</taxon>
        <taxon>Hexapoda</taxon>
        <taxon>Insecta</taxon>
        <taxon>Pterygota</taxon>
        <taxon>Neoptera</taxon>
        <taxon>Paraneoptera</taxon>
        <taxon>Hemiptera</taxon>
        <taxon>Sternorrhyncha</taxon>
        <taxon>Aphidomorpha</taxon>
        <taxon>Aphidoidea</taxon>
        <taxon>Aphididae</taxon>
        <taxon>Lachninae</taxon>
        <taxon>Cinara</taxon>
    </lineage>
</organism>
<dbReference type="OrthoDB" id="19903at2759"/>
<feature type="disulfide bond" evidence="3">
    <location>
        <begin position="159"/>
        <end position="168"/>
    </location>
</feature>
<keyword evidence="4" id="KW-0812">Transmembrane</keyword>
<dbReference type="EMBL" id="CABPRJ010000493">
    <property type="protein sequence ID" value="VVC29483.1"/>
    <property type="molecule type" value="Genomic_DNA"/>
</dbReference>
<dbReference type="GO" id="GO:0048731">
    <property type="term" value="P:system development"/>
    <property type="evidence" value="ECO:0007669"/>
    <property type="project" value="UniProtKB-ARBA"/>
</dbReference>
<dbReference type="GO" id="GO:0048513">
    <property type="term" value="P:animal organ development"/>
    <property type="evidence" value="ECO:0007669"/>
    <property type="project" value="UniProtKB-ARBA"/>
</dbReference>
<evidence type="ECO:0000256" key="2">
    <source>
        <dbReference type="ARBA" id="ARBA00023157"/>
    </source>
</evidence>
<dbReference type="InterPro" id="IPR000742">
    <property type="entry name" value="EGF"/>
</dbReference>
<dbReference type="PROSITE" id="PS01248">
    <property type="entry name" value="EGF_LAM_1"/>
    <property type="match status" value="1"/>
</dbReference>
<dbReference type="GO" id="GO:0005509">
    <property type="term" value="F:calcium ion binding"/>
    <property type="evidence" value="ECO:0007669"/>
    <property type="project" value="InterPro"/>
</dbReference>
<sequence length="339" mass="38558">MLLLRLFPIFQLLYALDDSTLVQKISDNNAPCKSCKLLVQSFEKGLERTKNHYGDKNTASEESEARFVDIYNSLCDTYQNQDMCFHTLNEYKNDLKEWWINGRQGELNQWFCIDKLKVCCPPKHYGPNCLPCKGYLNVCNSHGTCKGDGTRKGNGLCKCYNGYDGDNCDRCAYNYFIVMKNETLTCEQCHKSCKRGCTDSGPKGCNECKDGWMYMGKGKGCIDVNECIEQDVCTSQQFCVNNEGFYSCLNCDQSCKDCYGDGNDMCYNCAPGYTMKNKICTVSTEWKDADQSRYLTYIGLGIATLIIFRMDTTIASIVGVLLAVYIMMAEYLMNEFYKP</sequence>
<evidence type="ECO:0000256" key="4">
    <source>
        <dbReference type="SAM" id="Phobius"/>
    </source>
</evidence>
<evidence type="ECO:0000259" key="6">
    <source>
        <dbReference type="PROSITE" id="PS50026"/>
    </source>
</evidence>
<dbReference type="InterPro" id="IPR009030">
    <property type="entry name" value="Growth_fac_rcpt_cys_sf"/>
</dbReference>
<dbReference type="PROSITE" id="PS00022">
    <property type="entry name" value="EGF_1"/>
    <property type="match status" value="1"/>
</dbReference>
<dbReference type="InterPro" id="IPR018097">
    <property type="entry name" value="EGF_Ca-bd_CS"/>
</dbReference>
<dbReference type="PROSITE" id="PS50026">
    <property type="entry name" value="EGF_3"/>
    <property type="match status" value="1"/>
</dbReference>
<dbReference type="Proteomes" id="UP000325440">
    <property type="component" value="Unassembled WGS sequence"/>
</dbReference>
<gene>
    <name evidence="7" type="ORF">CINCED_3A020098</name>
</gene>
<dbReference type="PROSITE" id="PS01187">
    <property type="entry name" value="EGF_CA"/>
    <property type="match status" value="1"/>
</dbReference>
<dbReference type="InterPro" id="IPR002049">
    <property type="entry name" value="LE_dom"/>
</dbReference>
<reference evidence="7 8" key="1">
    <citation type="submission" date="2019-08" db="EMBL/GenBank/DDBJ databases">
        <authorList>
            <person name="Alioto T."/>
            <person name="Alioto T."/>
            <person name="Gomez Garrido J."/>
        </authorList>
    </citation>
    <scope>NUCLEOTIDE SEQUENCE [LARGE SCALE GENOMIC DNA]</scope>
</reference>
<proteinExistence type="predicted"/>
<name>A0A5E4MGH9_9HEMI</name>
<feature type="signal peptide" evidence="5">
    <location>
        <begin position="1"/>
        <end position="15"/>
    </location>
</feature>
<accession>A0A5E4MGH9</accession>
<dbReference type="InterPro" id="IPR006212">
    <property type="entry name" value="Furin_repeat"/>
</dbReference>
<dbReference type="AlphaFoldDB" id="A0A5E4MGH9"/>